<organism evidence="2 3">
    <name type="scientific">Candidatus Avitreponema avistercoris</name>
    <dbReference type="NCBI Taxonomy" id="2840705"/>
    <lineage>
        <taxon>Bacteria</taxon>
        <taxon>Pseudomonadati</taxon>
        <taxon>Spirochaetota</taxon>
        <taxon>Spirochaetia</taxon>
        <taxon>Spirochaetales</taxon>
        <taxon>Candidatus Avitreponema</taxon>
    </lineage>
</organism>
<accession>A0A9D9ENM5</accession>
<feature type="transmembrane region" description="Helical" evidence="1">
    <location>
        <begin position="20"/>
        <end position="44"/>
    </location>
</feature>
<name>A0A9D9ENM5_9SPIR</name>
<comment type="caution">
    <text evidence="2">The sequence shown here is derived from an EMBL/GenBank/DDBJ whole genome shotgun (WGS) entry which is preliminary data.</text>
</comment>
<protein>
    <submittedName>
        <fullName evidence="2">Uncharacterized protein</fullName>
    </submittedName>
</protein>
<keyword evidence="1" id="KW-0472">Membrane</keyword>
<keyword evidence="1" id="KW-1133">Transmembrane helix</keyword>
<proteinExistence type="predicted"/>
<dbReference type="AlphaFoldDB" id="A0A9D9ENM5"/>
<evidence type="ECO:0000313" key="2">
    <source>
        <dbReference type="EMBL" id="MBO8450248.1"/>
    </source>
</evidence>
<gene>
    <name evidence="2" type="ORF">IAA96_03995</name>
</gene>
<evidence type="ECO:0000256" key="1">
    <source>
        <dbReference type="SAM" id="Phobius"/>
    </source>
</evidence>
<evidence type="ECO:0000313" key="3">
    <source>
        <dbReference type="Proteomes" id="UP000823616"/>
    </source>
</evidence>
<keyword evidence="1" id="KW-0812">Transmembrane</keyword>
<reference evidence="2" key="1">
    <citation type="submission" date="2020-10" db="EMBL/GenBank/DDBJ databases">
        <authorList>
            <person name="Gilroy R."/>
        </authorList>
    </citation>
    <scope>NUCLEOTIDE SEQUENCE</scope>
    <source>
        <strain evidence="2">B3-4054</strain>
    </source>
</reference>
<dbReference type="EMBL" id="JADIMS010000064">
    <property type="protein sequence ID" value="MBO8450248.1"/>
    <property type="molecule type" value="Genomic_DNA"/>
</dbReference>
<dbReference type="Proteomes" id="UP000823616">
    <property type="component" value="Unassembled WGS sequence"/>
</dbReference>
<reference evidence="2" key="2">
    <citation type="journal article" date="2021" name="PeerJ">
        <title>Extensive microbial diversity within the chicken gut microbiome revealed by metagenomics and culture.</title>
        <authorList>
            <person name="Gilroy R."/>
            <person name="Ravi A."/>
            <person name="Getino M."/>
            <person name="Pursley I."/>
            <person name="Horton D.L."/>
            <person name="Alikhan N.F."/>
            <person name="Baker D."/>
            <person name="Gharbi K."/>
            <person name="Hall N."/>
            <person name="Watson M."/>
            <person name="Adriaenssens E.M."/>
            <person name="Foster-Nyarko E."/>
            <person name="Jarju S."/>
            <person name="Secka A."/>
            <person name="Antonio M."/>
            <person name="Oren A."/>
            <person name="Chaudhuri R.R."/>
            <person name="La Ragione R."/>
            <person name="Hildebrand F."/>
            <person name="Pallen M.J."/>
        </authorList>
    </citation>
    <scope>NUCLEOTIDE SEQUENCE</scope>
    <source>
        <strain evidence="2">B3-4054</strain>
    </source>
</reference>
<sequence length="275" mass="31192">MQKKNEAGVCPPVLRPPRTVRLQAVALLVCLLFCACGIDNYIYLYRVETYFNKPNSSNDFARNYCAFQTPDTENNNSAPGYFRGFEIYYRIYTSLSVLESEIYAINSYNEDDSTRAMAFSYLTGTYRYKRLAASGRLTDMPLIPAWGGPDRAAVVRIYHSDGSYRAGVRVYGIGPVFPEDGTLLADYGLPRRTVGGITRNTRDYEFHTAEISSGDDDVSWTAGTGTVDECYVQFYAVTYGYDDTFTNIYSELFDLGYITLNRDWDRDQSRSTDPH</sequence>